<proteinExistence type="predicted"/>
<accession>A0A0L0SGB8</accession>
<dbReference type="Gene3D" id="3.90.25.10">
    <property type="entry name" value="UDP-galactose 4-epimerase, domain 1"/>
    <property type="match status" value="1"/>
</dbReference>
<name>A0A0L0SGB8_ALLM3</name>
<evidence type="ECO:0008006" key="4">
    <source>
        <dbReference type="Google" id="ProtNLM"/>
    </source>
</evidence>
<feature type="signal peptide" evidence="1">
    <location>
        <begin position="1"/>
        <end position="33"/>
    </location>
</feature>
<gene>
    <name evidence="2" type="ORF">AMAG_06295</name>
</gene>
<evidence type="ECO:0000256" key="1">
    <source>
        <dbReference type="SAM" id="SignalP"/>
    </source>
</evidence>
<feature type="chain" id="PRO_5005548038" description="NmrA-like domain-containing protein" evidence="1">
    <location>
        <begin position="34"/>
        <end position="402"/>
    </location>
</feature>
<evidence type="ECO:0000313" key="2">
    <source>
        <dbReference type="EMBL" id="KNE61474.1"/>
    </source>
</evidence>
<keyword evidence="1" id="KW-0732">Signal</keyword>
<dbReference type="VEuPathDB" id="FungiDB:AMAG_06295"/>
<reference evidence="2 3" key="2">
    <citation type="submission" date="2009-11" db="EMBL/GenBank/DDBJ databases">
        <title>The Genome Sequence of Allomyces macrogynus strain ATCC 38327.</title>
        <authorList>
            <consortium name="The Broad Institute Genome Sequencing Platform"/>
            <person name="Russ C."/>
            <person name="Cuomo C."/>
            <person name="Shea T."/>
            <person name="Young S.K."/>
            <person name="Zeng Q."/>
            <person name="Koehrsen M."/>
            <person name="Haas B."/>
            <person name="Borodovsky M."/>
            <person name="Guigo R."/>
            <person name="Alvarado L."/>
            <person name="Berlin A."/>
            <person name="Borenstein D."/>
            <person name="Chen Z."/>
            <person name="Engels R."/>
            <person name="Freedman E."/>
            <person name="Gellesch M."/>
            <person name="Goldberg J."/>
            <person name="Griggs A."/>
            <person name="Gujja S."/>
            <person name="Heiman D."/>
            <person name="Hepburn T."/>
            <person name="Howarth C."/>
            <person name="Jen D."/>
            <person name="Larson L."/>
            <person name="Lewis B."/>
            <person name="Mehta T."/>
            <person name="Park D."/>
            <person name="Pearson M."/>
            <person name="Roberts A."/>
            <person name="Saif S."/>
            <person name="Shenoy N."/>
            <person name="Sisk P."/>
            <person name="Stolte C."/>
            <person name="Sykes S."/>
            <person name="Walk T."/>
            <person name="White J."/>
            <person name="Yandava C."/>
            <person name="Burger G."/>
            <person name="Gray M.W."/>
            <person name="Holland P.W.H."/>
            <person name="King N."/>
            <person name="Lang F.B.F."/>
            <person name="Roger A.J."/>
            <person name="Ruiz-Trillo I."/>
            <person name="Lander E."/>
            <person name="Nusbaum C."/>
        </authorList>
    </citation>
    <scope>NUCLEOTIDE SEQUENCE [LARGE SCALE GENOMIC DNA]</scope>
    <source>
        <strain evidence="2 3">ATCC 38327</strain>
    </source>
</reference>
<dbReference type="Proteomes" id="UP000054350">
    <property type="component" value="Unassembled WGS sequence"/>
</dbReference>
<sequence>MAWSRTRRAPRSTLRATALLLLVGTTLVALVNASPTMTTAKAANAAPVPILITNADKLLGYVAAKDFLAHFGASAFPTVLRTDDAQHVLDTETAAKVPIYQVHCTVSDETSAYAALVRDLGCTTHQIEPKASSSELAQAWSSVLSAIPRLRGIVYVPDVGPDAGKQARVALSAAANRAIAPELHHVVVWSRHGTGGAGTADLKAFQWYAAVERAARLTLRGDQAPSFTLLRLSFALERFLDMAMDIQDYGALRLPLGEDGGILSPISLHDATWASHNLFEAAESGAVTKEPFKQVMTLTLDYHVSARDLAASASEALELDVGYIPVSREEAIDIFSSLENFTPRLVTTMLDVLECATRGPEAGCNTLAPVEDMQALLPGRKVKPPVWFWKKYANLFEPGGGE</sequence>
<organism evidence="2 3">
    <name type="scientific">Allomyces macrogynus (strain ATCC 38327)</name>
    <name type="common">Allomyces javanicus var. macrogynus</name>
    <dbReference type="NCBI Taxonomy" id="578462"/>
    <lineage>
        <taxon>Eukaryota</taxon>
        <taxon>Fungi</taxon>
        <taxon>Fungi incertae sedis</taxon>
        <taxon>Blastocladiomycota</taxon>
        <taxon>Blastocladiomycetes</taxon>
        <taxon>Blastocladiales</taxon>
        <taxon>Blastocladiaceae</taxon>
        <taxon>Allomyces</taxon>
    </lineage>
</organism>
<evidence type="ECO:0000313" key="3">
    <source>
        <dbReference type="Proteomes" id="UP000054350"/>
    </source>
</evidence>
<dbReference type="Gene3D" id="3.40.50.720">
    <property type="entry name" value="NAD(P)-binding Rossmann-like Domain"/>
    <property type="match status" value="1"/>
</dbReference>
<reference evidence="2 3" key="1">
    <citation type="submission" date="2009-11" db="EMBL/GenBank/DDBJ databases">
        <title>Annotation of Allomyces macrogynus ATCC 38327.</title>
        <authorList>
            <consortium name="The Broad Institute Genome Sequencing Platform"/>
            <person name="Russ C."/>
            <person name="Cuomo C."/>
            <person name="Burger G."/>
            <person name="Gray M.W."/>
            <person name="Holland P.W.H."/>
            <person name="King N."/>
            <person name="Lang F.B.F."/>
            <person name="Roger A.J."/>
            <person name="Ruiz-Trillo I."/>
            <person name="Young S.K."/>
            <person name="Zeng Q."/>
            <person name="Gargeya S."/>
            <person name="Fitzgerald M."/>
            <person name="Haas B."/>
            <person name="Abouelleil A."/>
            <person name="Alvarado L."/>
            <person name="Arachchi H.M."/>
            <person name="Berlin A."/>
            <person name="Chapman S.B."/>
            <person name="Gearin G."/>
            <person name="Goldberg J."/>
            <person name="Griggs A."/>
            <person name="Gujja S."/>
            <person name="Hansen M."/>
            <person name="Heiman D."/>
            <person name="Howarth C."/>
            <person name="Larimer J."/>
            <person name="Lui A."/>
            <person name="MacDonald P.J.P."/>
            <person name="McCowen C."/>
            <person name="Montmayeur A."/>
            <person name="Murphy C."/>
            <person name="Neiman D."/>
            <person name="Pearson M."/>
            <person name="Priest M."/>
            <person name="Roberts A."/>
            <person name="Saif S."/>
            <person name="Shea T."/>
            <person name="Sisk P."/>
            <person name="Stolte C."/>
            <person name="Sykes S."/>
            <person name="Wortman J."/>
            <person name="Nusbaum C."/>
            <person name="Birren B."/>
        </authorList>
    </citation>
    <scope>NUCLEOTIDE SEQUENCE [LARGE SCALE GENOMIC DNA]</scope>
    <source>
        <strain evidence="2 3">ATCC 38327</strain>
    </source>
</reference>
<protein>
    <recommendedName>
        <fullName evidence="4">NmrA-like domain-containing protein</fullName>
    </recommendedName>
</protein>
<keyword evidence="3" id="KW-1185">Reference proteome</keyword>
<dbReference type="AlphaFoldDB" id="A0A0L0SGB8"/>
<dbReference type="EMBL" id="GG745338">
    <property type="protein sequence ID" value="KNE61474.1"/>
    <property type="molecule type" value="Genomic_DNA"/>
</dbReference>
<dbReference type="OrthoDB" id="10254221at2759"/>